<dbReference type="GeneID" id="66073225"/>
<evidence type="ECO:0000256" key="1">
    <source>
        <dbReference type="SAM" id="MobiDB-lite"/>
    </source>
</evidence>
<name>A0A9P7UY13_9AGAR</name>
<keyword evidence="4" id="KW-1185">Reference proteome</keyword>
<comment type="caution">
    <text evidence="3">The sequence shown here is derived from an EMBL/GenBank/DDBJ whole genome shotgun (WGS) entry which is preliminary data.</text>
</comment>
<accession>A0A9P7UY13</accession>
<feature type="region of interest" description="Disordered" evidence="1">
    <location>
        <begin position="224"/>
        <end position="246"/>
    </location>
</feature>
<dbReference type="AlphaFoldDB" id="A0A9P7UY13"/>
<evidence type="ECO:0000313" key="4">
    <source>
        <dbReference type="Proteomes" id="UP001049176"/>
    </source>
</evidence>
<evidence type="ECO:0000313" key="3">
    <source>
        <dbReference type="EMBL" id="KAG7096736.1"/>
    </source>
</evidence>
<dbReference type="KEGG" id="more:E1B28_004149"/>
<evidence type="ECO:0000256" key="2">
    <source>
        <dbReference type="SAM" id="Phobius"/>
    </source>
</evidence>
<feature type="compositionally biased region" description="Low complexity" evidence="1">
    <location>
        <begin position="15"/>
        <end position="36"/>
    </location>
</feature>
<keyword evidence="2" id="KW-0472">Membrane</keyword>
<reference evidence="3" key="1">
    <citation type="journal article" date="2021" name="Genome Biol. Evol.">
        <title>The assembled and annotated genome of the fairy-ring fungus Marasmius oreades.</title>
        <authorList>
            <person name="Hiltunen M."/>
            <person name="Ament-Velasquez S.L."/>
            <person name="Johannesson H."/>
        </authorList>
    </citation>
    <scope>NUCLEOTIDE SEQUENCE</scope>
    <source>
        <strain evidence="3">03SP1</strain>
    </source>
</reference>
<protein>
    <submittedName>
        <fullName evidence="3">Uncharacterized protein</fullName>
    </submittedName>
</protein>
<feature type="compositionally biased region" description="Polar residues" evidence="1">
    <location>
        <begin position="315"/>
        <end position="330"/>
    </location>
</feature>
<dbReference type="RefSeq" id="XP_043013206.1">
    <property type="nucleotide sequence ID" value="XM_043148606.1"/>
</dbReference>
<dbReference type="EMBL" id="CM032182">
    <property type="protein sequence ID" value="KAG7096736.1"/>
    <property type="molecule type" value="Genomic_DNA"/>
</dbReference>
<sequence length="395" mass="41789">MSPSSPRKYRRPRQDQQQSSTQNETSSTTSVSSSDEQFTRVASANVTTTVLTTSSSSSLSSSSPISSSSLQSSSLSSSFSSTSSSSTPTTESTSSSSDSSSSSQTTSVATSSFSSSSVTTITSSSNVSAPTSEYFLVTESEPTSSLFTFSPVPTPVTYSIPPTNSTSSQSAAEASSKGFWSDKKAVAGTFTALALIILGIGFAIVIFSIRKRRRNKARASDRDTLFDKFPPEPGLVSTPRPISSSTHSISEDLHRMQPMDPDATAGNYYQHQNMIPFSDPPYATGSLTEITYSYAKDVNNQYPIYDEGLIYGSANSSNQHLNPPSQTSFDTHGGRKPGGASSSSESTSSPFRAPLPGAGASRRISPGTRSATRDRDSYQPSLDSFYGVEGVGYAR</sequence>
<feature type="region of interest" description="Disordered" evidence="1">
    <location>
        <begin position="315"/>
        <end position="395"/>
    </location>
</feature>
<keyword evidence="2" id="KW-0812">Transmembrane</keyword>
<keyword evidence="2" id="KW-1133">Transmembrane helix</keyword>
<dbReference type="OrthoDB" id="2918511at2759"/>
<feature type="region of interest" description="Disordered" evidence="1">
    <location>
        <begin position="1"/>
        <end position="108"/>
    </location>
</feature>
<feature type="transmembrane region" description="Helical" evidence="2">
    <location>
        <begin position="185"/>
        <end position="209"/>
    </location>
</feature>
<gene>
    <name evidence="3" type="ORF">E1B28_004149</name>
</gene>
<feature type="compositionally biased region" description="Low complexity" evidence="1">
    <location>
        <begin position="43"/>
        <end position="108"/>
    </location>
</feature>
<proteinExistence type="predicted"/>
<organism evidence="3 4">
    <name type="scientific">Marasmius oreades</name>
    <name type="common">fairy-ring Marasmius</name>
    <dbReference type="NCBI Taxonomy" id="181124"/>
    <lineage>
        <taxon>Eukaryota</taxon>
        <taxon>Fungi</taxon>
        <taxon>Dikarya</taxon>
        <taxon>Basidiomycota</taxon>
        <taxon>Agaricomycotina</taxon>
        <taxon>Agaricomycetes</taxon>
        <taxon>Agaricomycetidae</taxon>
        <taxon>Agaricales</taxon>
        <taxon>Marasmiineae</taxon>
        <taxon>Marasmiaceae</taxon>
        <taxon>Marasmius</taxon>
    </lineage>
</organism>
<dbReference type="Proteomes" id="UP001049176">
    <property type="component" value="Chromosome 2"/>
</dbReference>